<gene>
    <name evidence="2" type="ORF">GCM10009001_30480</name>
</gene>
<dbReference type="Pfam" id="PF14042">
    <property type="entry name" value="DUF4247"/>
    <property type="match status" value="1"/>
</dbReference>
<comment type="caution">
    <text evidence="2">The sequence shown here is derived from an EMBL/GenBank/DDBJ whole genome shotgun (WGS) entry which is preliminary data.</text>
</comment>
<accession>A0ABN1GGS5</accession>
<evidence type="ECO:0000313" key="3">
    <source>
        <dbReference type="Proteomes" id="UP001500866"/>
    </source>
</evidence>
<organism evidence="2 3">
    <name type="scientific">Virgibacillus siamensis</name>
    <dbReference type="NCBI Taxonomy" id="480071"/>
    <lineage>
        <taxon>Bacteria</taxon>
        <taxon>Bacillati</taxon>
        <taxon>Bacillota</taxon>
        <taxon>Bacilli</taxon>
        <taxon>Bacillales</taxon>
        <taxon>Bacillaceae</taxon>
        <taxon>Virgibacillus</taxon>
    </lineage>
</organism>
<dbReference type="InterPro" id="IPR025341">
    <property type="entry name" value="DUF4247"/>
</dbReference>
<evidence type="ECO:0000256" key="1">
    <source>
        <dbReference type="SAM" id="MobiDB-lite"/>
    </source>
</evidence>
<protein>
    <recommendedName>
        <fullName evidence="4">DUF4247 domain-containing protein</fullName>
    </recommendedName>
</protein>
<dbReference type="EMBL" id="BAAADS010000025">
    <property type="protein sequence ID" value="GAA0611132.1"/>
    <property type="molecule type" value="Genomic_DNA"/>
</dbReference>
<proteinExistence type="predicted"/>
<keyword evidence="3" id="KW-1185">Reference proteome</keyword>
<evidence type="ECO:0000313" key="2">
    <source>
        <dbReference type="EMBL" id="GAA0611132.1"/>
    </source>
</evidence>
<dbReference type="PROSITE" id="PS51257">
    <property type="entry name" value="PROKAR_LIPOPROTEIN"/>
    <property type="match status" value="1"/>
</dbReference>
<name>A0ABN1GGS5_9BACI</name>
<dbReference type="Proteomes" id="UP001500866">
    <property type="component" value="Unassembled WGS sequence"/>
</dbReference>
<feature type="region of interest" description="Disordered" evidence="1">
    <location>
        <begin position="180"/>
        <end position="202"/>
    </location>
</feature>
<reference evidence="2 3" key="1">
    <citation type="journal article" date="2019" name="Int. J. Syst. Evol. Microbiol.">
        <title>The Global Catalogue of Microorganisms (GCM) 10K type strain sequencing project: providing services to taxonomists for standard genome sequencing and annotation.</title>
        <authorList>
            <consortium name="The Broad Institute Genomics Platform"/>
            <consortium name="The Broad Institute Genome Sequencing Center for Infectious Disease"/>
            <person name="Wu L."/>
            <person name="Ma J."/>
        </authorList>
    </citation>
    <scope>NUCLEOTIDE SEQUENCE [LARGE SCALE GENOMIC DNA]</scope>
    <source>
        <strain evidence="2 3">JCM 15395</strain>
    </source>
</reference>
<sequence length="202" mass="22651">MKKWMLLTVILSFLFLLASCSFRGMQGESFTAENIPDEPPKDEIITAIKQSANDEMDDIIESNFPEMLTVEGDGNNAEVFATKQFNLTELSSVLSETIEPEEISDVKDDQQILIYPDDFITLRESEEDQDVLLIEVASDEFVRRNYSPNFLSTYFAMSLLGNMLDVNDWGSRRQGNYKGMGSLNVPHRGNTTFRGGGPGVGK</sequence>
<evidence type="ECO:0008006" key="4">
    <source>
        <dbReference type="Google" id="ProtNLM"/>
    </source>
</evidence>
<dbReference type="RefSeq" id="WP_343815007.1">
    <property type="nucleotide sequence ID" value="NZ_BAAADS010000025.1"/>
</dbReference>